<dbReference type="RefSeq" id="WP_344975125.1">
    <property type="nucleotide sequence ID" value="NZ_BAABFN010000001.1"/>
</dbReference>
<feature type="chain" id="PRO_5045747279" description="DUF4252 domain-containing protein" evidence="1">
    <location>
        <begin position="22"/>
        <end position="153"/>
    </location>
</feature>
<keyword evidence="1" id="KW-0732">Signal</keyword>
<name>A0ABP8FGD8_9BACT</name>
<feature type="signal peptide" evidence="1">
    <location>
        <begin position="1"/>
        <end position="21"/>
    </location>
</feature>
<proteinExistence type="predicted"/>
<sequence length="153" mass="16426">MKKLIISCLAIALFGITSSKAQGLLDKVDNALNKVDRASNTAERAGGTSGKVFNLLKKKKDKAGEKTGSQTTVHISGIDFPTLKKLNGNIQACEGVTDTKMKFNAATSTIIVDHTGATEDLLKLMEQTSKDIFTEQNLEGLEDGNISINLKNK</sequence>
<protein>
    <recommendedName>
        <fullName evidence="4">DUF4252 domain-containing protein</fullName>
    </recommendedName>
</protein>
<keyword evidence="3" id="KW-1185">Reference proteome</keyword>
<dbReference type="EMBL" id="BAABFN010000001">
    <property type="protein sequence ID" value="GAA4303096.1"/>
    <property type="molecule type" value="Genomic_DNA"/>
</dbReference>
<evidence type="ECO:0000313" key="2">
    <source>
        <dbReference type="EMBL" id="GAA4303096.1"/>
    </source>
</evidence>
<evidence type="ECO:0000313" key="3">
    <source>
        <dbReference type="Proteomes" id="UP001501207"/>
    </source>
</evidence>
<evidence type="ECO:0000256" key="1">
    <source>
        <dbReference type="SAM" id="SignalP"/>
    </source>
</evidence>
<accession>A0ABP8FGD8</accession>
<dbReference type="Proteomes" id="UP001501207">
    <property type="component" value="Unassembled WGS sequence"/>
</dbReference>
<organism evidence="2 3">
    <name type="scientific">Compostibacter hankyongensis</name>
    <dbReference type="NCBI Taxonomy" id="1007089"/>
    <lineage>
        <taxon>Bacteria</taxon>
        <taxon>Pseudomonadati</taxon>
        <taxon>Bacteroidota</taxon>
        <taxon>Chitinophagia</taxon>
        <taxon>Chitinophagales</taxon>
        <taxon>Chitinophagaceae</taxon>
        <taxon>Compostibacter</taxon>
    </lineage>
</organism>
<gene>
    <name evidence="2" type="ORF">GCM10023143_06070</name>
</gene>
<comment type="caution">
    <text evidence="2">The sequence shown here is derived from an EMBL/GenBank/DDBJ whole genome shotgun (WGS) entry which is preliminary data.</text>
</comment>
<reference evidence="3" key="1">
    <citation type="journal article" date="2019" name="Int. J. Syst. Evol. Microbiol.">
        <title>The Global Catalogue of Microorganisms (GCM) 10K type strain sequencing project: providing services to taxonomists for standard genome sequencing and annotation.</title>
        <authorList>
            <consortium name="The Broad Institute Genomics Platform"/>
            <consortium name="The Broad Institute Genome Sequencing Center for Infectious Disease"/>
            <person name="Wu L."/>
            <person name="Ma J."/>
        </authorList>
    </citation>
    <scope>NUCLEOTIDE SEQUENCE [LARGE SCALE GENOMIC DNA]</scope>
    <source>
        <strain evidence="3">JCM 17664</strain>
    </source>
</reference>
<evidence type="ECO:0008006" key="4">
    <source>
        <dbReference type="Google" id="ProtNLM"/>
    </source>
</evidence>